<gene>
    <name evidence="1" type="ORF">RRG08_057188</name>
</gene>
<organism evidence="1 2">
    <name type="scientific">Elysia crispata</name>
    <name type="common">lettuce slug</name>
    <dbReference type="NCBI Taxonomy" id="231223"/>
    <lineage>
        <taxon>Eukaryota</taxon>
        <taxon>Metazoa</taxon>
        <taxon>Spiralia</taxon>
        <taxon>Lophotrochozoa</taxon>
        <taxon>Mollusca</taxon>
        <taxon>Gastropoda</taxon>
        <taxon>Heterobranchia</taxon>
        <taxon>Euthyneura</taxon>
        <taxon>Panpulmonata</taxon>
        <taxon>Sacoglossa</taxon>
        <taxon>Placobranchoidea</taxon>
        <taxon>Plakobranchidae</taxon>
        <taxon>Elysia</taxon>
    </lineage>
</organism>
<keyword evidence="2" id="KW-1185">Reference proteome</keyword>
<sequence>MEISDCPIVACVNFDSFAMLSFNESAEHRPRHFPSVFNTARNGGYVSTSAGVTMDSSARRRQYGAIRTWNSVK</sequence>
<dbReference type="AlphaFoldDB" id="A0AAE0XWW4"/>
<protein>
    <submittedName>
        <fullName evidence="1">Uncharacterized protein</fullName>
    </submittedName>
</protein>
<dbReference type="EMBL" id="JAWDGP010007404">
    <property type="protein sequence ID" value="KAK3720717.1"/>
    <property type="molecule type" value="Genomic_DNA"/>
</dbReference>
<proteinExistence type="predicted"/>
<dbReference type="Proteomes" id="UP001283361">
    <property type="component" value="Unassembled WGS sequence"/>
</dbReference>
<name>A0AAE0XWW4_9GAST</name>
<comment type="caution">
    <text evidence="1">The sequence shown here is derived from an EMBL/GenBank/DDBJ whole genome shotgun (WGS) entry which is preliminary data.</text>
</comment>
<evidence type="ECO:0000313" key="1">
    <source>
        <dbReference type="EMBL" id="KAK3720717.1"/>
    </source>
</evidence>
<reference evidence="1" key="1">
    <citation type="journal article" date="2023" name="G3 (Bethesda)">
        <title>A reference genome for the long-term kleptoplast-retaining sea slug Elysia crispata morphotype clarki.</title>
        <authorList>
            <person name="Eastman K.E."/>
            <person name="Pendleton A.L."/>
            <person name="Shaikh M.A."/>
            <person name="Suttiyut T."/>
            <person name="Ogas R."/>
            <person name="Tomko P."/>
            <person name="Gavelis G."/>
            <person name="Widhalm J.R."/>
            <person name="Wisecaver J.H."/>
        </authorList>
    </citation>
    <scope>NUCLEOTIDE SEQUENCE</scope>
    <source>
        <strain evidence="1">ECLA1</strain>
    </source>
</reference>
<evidence type="ECO:0000313" key="2">
    <source>
        <dbReference type="Proteomes" id="UP001283361"/>
    </source>
</evidence>
<accession>A0AAE0XWW4</accession>